<dbReference type="AlphaFoldDB" id="A0A2D3UPF7"/>
<sequence length="367" mass="40714">MELRLLHEWMAYTSETLSTTVDFWKIRAPLLALQNRFVFEALLALAALHGSRKEAKAWSGLHGREVAVSSNSVATNEQGSEATTPNEWKKWKAFGGESLPTGSASVLNATPEARRGMLEVSRKYFSRALEGQQKAVASISSQTIQSSYLCSMLVNYYSLFTLSDGDDDGSGVPVGLMNWIRVSRGVRHIINQMTQLSAGSLQAESMHAEPDLSDTDELFHPVHMEPFKYLLSNVEGDEVAEEDRTAYEHTLSYVGLIYKGIVQNLDSPLATGRRCNAMPASVPMRFLDLVEANQPRAMAIMAHVFASMQLVQESYPWFKGIAEHQIPLICRSLPRQWTEFVQWPLQIIQGGGENGSGHVVHAENDGV</sequence>
<proteinExistence type="predicted"/>
<gene>
    <name evidence="1" type="ORF">RCC_00708</name>
</gene>
<dbReference type="GeneID" id="35596065"/>
<name>A0A2D3UPF7_9PEZI</name>
<protein>
    <recommendedName>
        <fullName evidence="3">C6 transcription factor</fullName>
    </recommendedName>
</protein>
<dbReference type="Proteomes" id="UP000225277">
    <property type="component" value="Unassembled WGS sequence"/>
</dbReference>
<reference evidence="1 2" key="1">
    <citation type="submission" date="2016-03" db="EMBL/GenBank/DDBJ databases">
        <authorList>
            <person name="Ploux O."/>
        </authorList>
    </citation>
    <scope>NUCLEOTIDE SEQUENCE [LARGE SCALE GENOMIC DNA]</scope>
    <source>
        <strain evidence="1 2">URUG2</strain>
    </source>
</reference>
<dbReference type="EMBL" id="FJUY01000001">
    <property type="protein sequence ID" value="CZT14745.1"/>
    <property type="molecule type" value="Genomic_DNA"/>
</dbReference>
<dbReference type="OrthoDB" id="416217at2759"/>
<dbReference type="GO" id="GO:0000981">
    <property type="term" value="F:DNA-binding transcription factor activity, RNA polymerase II-specific"/>
    <property type="evidence" value="ECO:0007669"/>
    <property type="project" value="TreeGrafter"/>
</dbReference>
<accession>A0A2D3UPF7</accession>
<dbReference type="InterPro" id="IPR052400">
    <property type="entry name" value="Zn2-C6_fungal_TF"/>
</dbReference>
<dbReference type="PANTHER" id="PTHR47657:SF14">
    <property type="entry name" value="ZN(2)-C6 FUNGAL-TYPE DOMAIN-CONTAINING PROTEIN"/>
    <property type="match status" value="1"/>
</dbReference>
<evidence type="ECO:0008006" key="3">
    <source>
        <dbReference type="Google" id="ProtNLM"/>
    </source>
</evidence>
<organism evidence="1 2">
    <name type="scientific">Ramularia collo-cygni</name>
    <dbReference type="NCBI Taxonomy" id="112498"/>
    <lineage>
        <taxon>Eukaryota</taxon>
        <taxon>Fungi</taxon>
        <taxon>Dikarya</taxon>
        <taxon>Ascomycota</taxon>
        <taxon>Pezizomycotina</taxon>
        <taxon>Dothideomycetes</taxon>
        <taxon>Dothideomycetidae</taxon>
        <taxon>Mycosphaerellales</taxon>
        <taxon>Mycosphaerellaceae</taxon>
        <taxon>Ramularia</taxon>
    </lineage>
</organism>
<keyword evidence="2" id="KW-1185">Reference proteome</keyword>
<evidence type="ECO:0000313" key="2">
    <source>
        <dbReference type="Proteomes" id="UP000225277"/>
    </source>
</evidence>
<dbReference type="STRING" id="112498.A0A2D3UPF7"/>
<evidence type="ECO:0000313" key="1">
    <source>
        <dbReference type="EMBL" id="CZT14745.1"/>
    </source>
</evidence>
<dbReference type="PANTHER" id="PTHR47657">
    <property type="entry name" value="STEROL REGULATORY ELEMENT-BINDING PROTEIN ECM22"/>
    <property type="match status" value="1"/>
</dbReference>
<dbReference type="RefSeq" id="XP_023621642.1">
    <property type="nucleotide sequence ID" value="XM_023765874.1"/>
</dbReference>